<evidence type="ECO:0000313" key="2">
    <source>
        <dbReference type="Proteomes" id="UP000075613"/>
    </source>
</evidence>
<dbReference type="EMBL" id="LRBG01000001">
    <property type="protein sequence ID" value="KXU91083.1"/>
    <property type="molecule type" value="Genomic_DNA"/>
</dbReference>
<dbReference type="GO" id="GO:0003677">
    <property type="term" value="F:DNA binding"/>
    <property type="evidence" value="ECO:0007669"/>
    <property type="project" value="UniProtKB-KW"/>
</dbReference>
<comment type="caution">
    <text evidence="1">The sequence shown here is derived from an EMBL/GenBank/DDBJ whole genome shotgun (WGS) entry which is preliminary data.</text>
</comment>
<dbReference type="STRING" id="1399968.CI15_00345"/>
<dbReference type="AlphaFoldDB" id="A0A149Q1F9"/>
<organism evidence="1 2">
    <name type="scientific">Paraburkholderia monticola</name>
    <dbReference type="NCBI Taxonomy" id="1399968"/>
    <lineage>
        <taxon>Bacteria</taxon>
        <taxon>Pseudomonadati</taxon>
        <taxon>Pseudomonadota</taxon>
        <taxon>Betaproteobacteria</taxon>
        <taxon>Burkholderiales</taxon>
        <taxon>Burkholderiaceae</taxon>
        <taxon>Paraburkholderia</taxon>
    </lineage>
</organism>
<dbReference type="RefSeq" id="WP_062123023.1">
    <property type="nucleotide sequence ID" value="NZ_LRBG01000001.1"/>
</dbReference>
<reference evidence="1 2" key="1">
    <citation type="journal article" date="2015" name="Int. J. Syst. Evol. Microbiol.">
        <title>Burkholderia monticola sp. nov., isolated from mountain soil.</title>
        <authorList>
            <person name="Baek I."/>
            <person name="Seo B."/>
            <person name="Lee I."/>
            <person name="Yi H."/>
            <person name="Chun J."/>
        </authorList>
    </citation>
    <scope>NUCLEOTIDE SEQUENCE [LARGE SCALE GENOMIC DNA]</scope>
    <source>
        <strain evidence="1 2">JC2948</strain>
    </source>
</reference>
<keyword evidence="2" id="KW-1185">Reference proteome</keyword>
<gene>
    <name evidence="1" type="ORF">CI15_00345</name>
</gene>
<proteinExistence type="predicted"/>
<dbReference type="OrthoDB" id="6615103at2"/>
<protein>
    <submittedName>
        <fullName evidence="1">DNA-binding protein</fullName>
    </submittedName>
</protein>
<dbReference type="Proteomes" id="UP000075613">
    <property type="component" value="Unassembled WGS sequence"/>
</dbReference>
<name>A0A149Q1F9_9BURK</name>
<sequence>MTTTQESALDPLTTEKLAALLGLKKQSLRKRFCQTGSYFGVVPTKLPNGRLLWPGDSIARLTGA</sequence>
<keyword evidence="1" id="KW-0238">DNA-binding</keyword>
<evidence type="ECO:0000313" key="1">
    <source>
        <dbReference type="EMBL" id="KXU91083.1"/>
    </source>
</evidence>
<accession>A0A149Q1F9</accession>